<dbReference type="InterPro" id="IPR028082">
    <property type="entry name" value="Peripla_BP_I"/>
</dbReference>
<feature type="transmembrane region" description="Helical" evidence="5">
    <location>
        <begin position="1038"/>
        <end position="1060"/>
    </location>
</feature>
<gene>
    <name evidence="8" type="ORF">BSTOLATCC_MIC11837</name>
</gene>
<comment type="caution">
    <text evidence="8">The sequence shown here is derived from an EMBL/GenBank/DDBJ whole genome shotgun (WGS) entry which is preliminary data.</text>
</comment>
<evidence type="ECO:0000259" key="7">
    <source>
        <dbReference type="Pfam" id="PF01094"/>
    </source>
</evidence>
<dbReference type="GO" id="GO:0016020">
    <property type="term" value="C:membrane"/>
    <property type="evidence" value="ECO:0007669"/>
    <property type="project" value="UniProtKB-SubCell"/>
</dbReference>
<feature type="transmembrane region" description="Helical" evidence="5">
    <location>
        <begin position="800"/>
        <end position="819"/>
    </location>
</feature>
<keyword evidence="3 5" id="KW-1133">Transmembrane helix</keyword>
<evidence type="ECO:0000313" key="9">
    <source>
        <dbReference type="Proteomes" id="UP001162131"/>
    </source>
</evidence>
<feature type="transmembrane region" description="Helical" evidence="5">
    <location>
        <begin position="1066"/>
        <end position="1089"/>
    </location>
</feature>
<feature type="transmembrane region" description="Helical" evidence="5">
    <location>
        <begin position="895"/>
        <end position="917"/>
    </location>
</feature>
<keyword evidence="2 5" id="KW-0812">Transmembrane</keyword>
<dbReference type="Proteomes" id="UP001162131">
    <property type="component" value="Unassembled WGS sequence"/>
</dbReference>
<feature type="signal peptide" evidence="6">
    <location>
        <begin position="1"/>
        <end position="20"/>
    </location>
</feature>
<feature type="transmembrane region" description="Helical" evidence="5">
    <location>
        <begin position="985"/>
        <end position="1002"/>
    </location>
</feature>
<organism evidence="8 9">
    <name type="scientific">Blepharisma stoltei</name>
    <dbReference type="NCBI Taxonomy" id="1481888"/>
    <lineage>
        <taxon>Eukaryota</taxon>
        <taxon>Sar</taxon>
        <taxon>Alveolata</taxon>
        <taxon>Ciliophora</taxon>
        <taxon>Postciliodesmatophora</taxon>
        <taxon>Heterotrichea</taxon>
        <taxon>Heterotrichida</taxon>
        <taxon>Blepharismidae</taxon>
        <taxon>Blepharisma</taxon>
    </lineage>
</organism>
<sequence length="1161" mass="131550">MAFNIIIALKLQILFQISQAFNVDILVSNSTPPGLANYLWRSLNEKFQRDFTFILTSAEDCNFQIGCIHLPSLAIDATFNSFYSFQIRAYSETSHFLYINLNQQIGIYGKYEFFSHNSRDFHYQALNQLIKYFGWKNFIVIANSAVNPISLLLKKEGKGLPVLCTDTENQDIYDLIIGREVKPTGIGNIIILNSGRSSSMIVTSLGSKMMLKSGYGVIMGSDSIWGNFTNDGLVFYTEEGLENATSYNHYEYLALEKVLKTVLQVIDYKTQEIMQILEKRTINHSPFPNFSIINIQNGQKIKVGGIANGKISIKNALVYPGNSTTIPNLPRANITISLADGVRDPGGINATYNILIRHGNYFAFRSARQSGLLRSFNLNVQSTDCGVTLYSKNLSRPCFEKLKDKIGVVHLSSKRDPVCIGIITDFRALGISAPIISNGCEFTPELLNKSIFPEFMTIYKEESFTAGVFPELASIFGWKKVVVVHRPEWSKKTYDTMVTKLSKYHIEVANNPSYYFTTVYTTDQLEDYKDYFLDIINSKCRILIALVDPKTFANFLISLYDLGMRKGDILFLLPYRYSLTDLLSSFEGDSAKLLEMFQRSLTANLAEWIGDYGQSLKNQCEQIYHHSNHLGFSYDQTMLALNGIDYSITKGDNLENSTAINENIRKQKFFGATGTLSIEPDGNSRSIFYVNIFSVLPIANASLNGDEVVGNYSISGNQRFLFNKIIWPGETNVIPSNMRTNQIDCPFSYRLVQDSLDGKMVFLAIVSSLIIVEISLVVFLQKRWKEVKFEDLKEPKMIKFGDFLMMAILWIETLELISIGPNMKSYSTVISQFIRLFSADWNGPLNVHGDSFWIEVYIVVSIISFMGYSAFIVTKKYSEKYSNYFFEVNELISEIGILLLCSIAYIPLVSILFSVFLCKESAGDSITDSFVSNDCYTYCWKGFHLSISLLCLIILLLYMTLTIYFQPSWQLYHPIFNIALHPKTAVYKSALYFIMIGVNKNLDFVSKALEGMVYSFILLALAFIYWKIRIYNYPRMNMWAIISVFAVIWSNVISSIYSLVNDDMNSLWELGLIIGWGILGVAGMVLQALKFQNLLITEKGIEMGFLFKFSLGSKICATEINILKINNGSYSKDPLFASSKTPDSHLKNEENFAGSQWISDN</sequence>
<dbReference type="AlphaFoldDB" id="A0AAU9INW0"/>
<protein>
    <recommendedName>
        <fullName evidence="7">Receptor ligand binding region domain-containing protein</fullName>
    </recommendedName>
</protein>
<feature type="transmembrane region" description="Helical" evidence="5">
    <location>
        <begin position="1008"/>
        <end position="1026"/>
    </location>
</feature>
<dbReference type="InterPro" id="IPR001828">
    <property type="entry name" value="ANF_lig-bd_rcpt"/>
</dbReference>
<accession>A0AAU9INW0</accession>
<feature type="transmembrane region" description="Helical" evidence="5">
    <location>
        <begin position="943"/>
        <end position="965"/>
    </location>
</feature>
<name>A0AAU9INW0_9CILI</name>
<evidence type="ECO:0000256" key="6">
    <source>
        <dbReference type="SAM" id="SignalP"/>
    </source>
</evidence>
<evidence type="ECO:0000256" key="4">
    <source>
        <dbReference type="ARBA" id="ARBA00023136"/>
    </source>
</evidence>
<evidence type="ECO:0000256" key="3">
    <source>
        <dbReference type="ARBA" id="ARBA00022989"/>
    </source>
</evidence>
<comment type="subcellular location">
    <subcellularLocation>
        <location evidence="1">Membrane</location>
    </subcellularLocation>
</comment>
<feature type="chain" id="PRO_5043773438" description="Receptor ligand binding region domain-containing protein" evidence="6">
    <location>
        <begin position="21"/>
        <end position="1161"/>
    </location>
</feature>
<keyword evidence="4 5" id="KW-0472">Membrane</keyword>
<dbReference type="Pfam" id="PF01094">
    <property type="entry name" value="ANF_receptor"/>
    <property type="match status" value="1"/>
</dbReference>
<dbReference type="Gene3D" id="3.40.50.2300">
    <property type="match status" value="2"/>
</dbReference>
<feature type="transmembrane region" description="Helical" evidence="5">
    <location>
        <begin position="852"/>
        <end position="874"/>
    </location>
</feature>
<dbReference type="SUPFAM" id="SSF53822">
    <property type="entry name" value="Periplasmic binding protein-like I"/>
    <property type="match status" value="1"/>
</dbReference>
<evidence type="ECO:0000313" key="8">
    <source>
        <dbReference type="EMBL" id="CAG9314843.1"/>
    </source>
</evidence>
<proteinExistence type="predicted"/>
<reference evidence="8" key="1">
    <citation type="submission" date="2021-09" db="EMBL/GenBank/DDBJ databases">
        <authorList>
            <consortium name="AG Swart"/>
            <person name="Singh M."/>
            <person name="Singh A."/>
            <person name="Seah K."/>
            <person name="Emmerich C."/>
        </authorList>
    </citation>
    <scope>NUCLEOTIDE SEQUENCE</scope>
    <source>
        <strain evidence="8">ATCC30299</strain>
    </source>
</reference>
<feature type="transmembrane region" description="Helical" evidence="5">
    <location>
        <begin position="760"/>
        <end position="780"/>
    </location>
</feature>
<evidence type="ECO:0000256" key="2">
    <source>
        <dbReference type="ARBA" id="ARBA00022692"/>
    </source>
</evidence>
<evidence type="ECO:0000256" key="1">
    <source>
        <dbReference type="ARBA" id="ARBA00004370"/>
    </source>
</evidence>
<feature type="domain" description="Receptor ligand binding region" evidence="7">
    <location>
        <begin position="434"/>
        <end position="685"/>
    </location>
</feature>
<keyword evidence="9" id="KW-1185">Reference proteome</keyword>
<keyword evidence="6" id="KW-0732">Signal</keyword>
<dbReference type="EMBL" id="CAJZBQ010000012">
    <property type="protein sequence ID" value="CAG9314843.1"/>
    <property type="molecule type" value="Genomic_DNA"/>
</dbReference>
<evidence type="ECO:0000256" key="5">
    <source>
        <dbReference type="SAM" id="Phobius"/>
    </source>
</evidence>